<evidence type="ECO:0000256" key="19">
    <source>
        <dbReference type="SAM" id="MobiDB-lite"/>
    </source>
</evidence>
<evidence type="ECO:0000256" key="7">
    <source>
        <dbReference type="ARBA" id="ARBA00022490"/>
    </source>
</evidence>
<evidence type="ECO:0000256" key="16">
    <source>
        <dbReference type="ARBA" id="ARBA00065466"/>
    </source>
</evidence>
<keyword evidence="13" id="KW-0472">Membrane</keyword>
<dbReference type="InterPro" id="IPR035892">
    <property type="entry name" value="C2_domain_sf"/>
</dbReference>
<dbReference type="GO" id="GO:0046872">
    <property type="term" value="F:metal ion binding"/>
    <property type="evidence" value="ECO:0007669"/>
    <property type="project" value="UniProtKB-KW"/>
</dbReference>
<sequence>MQQNAQFEFADDGYFSKVEIHVSCTKLVDLDTFTKSDPMVVIFTPAPGQRGRWMEHDRTEIVWNDLNPRFVKAITMDYHFEENQPLKFVVYHVVSEKKPLSQQRVIGEAECMLSQLVSARTGAFTKDLTHPSKPNQSRGKINIFCEEVRAMSYIAKFRFCAKKLDKKDFFGKSDPFLVISKCREGNVYVPVHQTEFYKRTLNPTWKPFSITVQKLCNGDFDRPLNLEVYDWNRNSAADFIGTAKTSLRELHEGNKRTFDLINPEKKRKKRKYKNSGVLHLLHCELIQEYSFLDYIAGGCDISLIVAIDFTASNGNPQMPNSLHYMGNPYEPNEYVKAITAVGEILAYYDSDKMFPVYGFGAKIPPRGDVSHCFPLNFNWENAEVQGVGGILQSYQFALQQVRLHGPTIFANIIRVAAQFASQQVTQQNQRFFILLIITDGVINDMEATIDEIVRASVLPLAIVIVGVGNADFSNMDVLDADDVPLKSSWGETMHRDIVNFIPFSEYKNKPVSELAKATLEEIPLQLTSFFKMKGIVPNQRPQMQQVQQMQTNQQMPNQQMPNQPMQPNQQVQQIPPPNQQMTNQQPQHQSFYQPPPNQNN</sequence>
<dbReference type="SMART" id="SM00239">
    <property type="entry name" value="C2"/>
    <property type="match status" value="2"/>
</dbReference>
<evidence type="ECO:0000256" key="9">
    <source>
        <dbReference type="ARBA" id="ARBA00022723"/>
    </source>
</evidence>
<dbReference type="SUPFAM" id="SSF53300">
    <property type="entry name" value="vWA-like"/>
    <property type="match status" value="1"/>
</dbReference>
<feature type="compositionally biased region" description="Low complexity" evidence="19">
    <location>
        <begin position="541"/>
        <end position="589"/>
    </location>
</feature>
<comment type="function">
    <text evidence="15">Calcium-dependent phospholipid-binding protein that plays a role in ERBB2-mediated tumor cell migration in response to growth factor heregulin stimulation.</text>
</comment>
<comment type="similarity">
    <text evidence="5">Belongs to the copine family.</text>
</comment>
<dbReference type="OMA" id="SPTWITK"/>
<dbReference type="InterPro" id="IPR037768">
    <property type="entry name" value="C2B_Copine"/>
</dbReference>
<dbReference type="InterPro" id="IPR002035">
    <property type="entry name" value="VWF_A"/>
</dbReference>
<feature type="domain" description="C2" evidence="20">
    <location>
        <begin position="137"/>
        <end position="260"/>
    </location>
</feature>
<dbReference type="SUPFAM" id="SSF49562">
    <property type="entry name" value="C2 domain (Calcium/lipid-binding domain, CaLB)"/>
    <property type="match status" value="2"/>
</dbReference>
<dbReference type="FunFam" id="2.60.40.150:FF:000099">
    <property type="entry name" value="Copine 3"/>
    <property type="match status" value="1"/>
</dbReference>
<dbReference type="CDD" id="cd04048">
    <property type="entry name" value="C2A_Copine"/>
    <property type="match status" value="1"/>
</dbReference>
<dbReference type="GO" id="GO:0005886">
    <property type="term" value="C:plasma membrane"/>
    <property type="evidence" value="ECO:0007669"/>
    <property type="project" value="UniProtKB-SubCell"/>
</dbReference>
<organism evidence="21 22">
    <name type="scientific">Anaeramoeba ignava</name>
    <name type="common">Anaerobic marine amoeba</name>
    <dbReference type="NCBI Taxonomy" id="1746090"/>
    <lineage>
        <taxon>Eukaryota</taxon>
        <taxon>Metamonada</taxon>
        <taxon>Anaeramoebidae</taxon>
        <taxon>Anaeramoeba</taxon>
    </lineage>
</organism>
<dbReference type="EMBL" id="JAPDFW010000072">
    <property type="protein sequence ID" value="KAJ5073836.1"/>
    <property type="molecule type" value="Genomic_DNA"/>
</dbReference>
<dbReference type="GO" id="GO:0071277">
    <property type="term" value="P:cellular response to calcium ion"/>
    <property type="evidence" value="ECO:0007669"/>
    <property type="project" value="TreeGrafter"/>
</dbReference>
<evidence type="ECO:0000256" key="1">
    <source>
        <dbReference type="ARBA" id="ARBA00004123"/>
    </source>
</evidence>
<evidence type="ECO:0000256" key="10">
    <source>
        <dbReference type="ARBA" id="ARBA00022737"/>
    </source>
</evidence>
<keyword evidence="6" id="KW-1003">Cell membrane</keyword>
<dbReference type="GO" id="GO:0005925">
    <property type="term" value="C:focal adhesion"/>
    <property type="evidence" value="ECO:0007669"/>
    <property type="project" value="UniProtKB-SubCell"/>
</dbReference>
<dbReference type="Pfam" id="PF07002">
    <property type="entry name" value="Copine"/>
    <property type="match status" value="1"/>
</dbReference>
<feature type="domain" description="C2" evidence="20">
    <location>
        <begin position="1"/>
        <end position="126"/>
    </location>
</feature>
<evidence type="ECO:0000256" key="5">
    <source>
        <dbReference type="ARBA" id="ARBA00009048"/>
    </source>
</evidence>
<feature type="region of interest" description="Disordered" evidence="19">
    <location>
        <begin position="541"/>
        <end position="600"/>
    </location>
</feature>
<keyword evidence="8" id="KW-0597">Phosphoprotein</keyword>
<proteinExistence type="inferred from homology"/>
<evidence type="ECO:0000256" key="15">
    <source>
        <dbReference type="ARBA" id="ARBA00058857"/>
    </source>
</evidence>
<dbReference type="PANTHER" id="PTHR10857">
    <property type="entry name" value="COPINE"/>
    <property type="match status" value="1"/>
</dbReference>
<dbReference type="PANTHER" id="PTHR10857:SF106">
    <property type="entry name" value="C2 DOMAIN-CONTAINING PROTEIN"/>
    <property type="match status" value="1"/>
</dbReference>
<evidence type="ECO:0000256" key="18">
    <source>
        <dbReference type="ARBA" id="ARBA00076171"/>
    </source>
</evidence>
<keyword evidence="10" id="KW-0677">Repeat</keyword>
<evidence type="ECO:0000256" key="8">
    <source>
        <dbReference type="ARBA" id="ARBA00022553"/>
    </source>
</evidence>
<dbReference type="FunFam" id="2.60.40.150:FF:000042">
    <property type="entry name" value="Copine 3"/>
    <property type="match status" value="1"/>
</dbReference>
<comment type="subunit">
    <text evidence="16">Monomer. Interacts with ERBB2 (preferentially with the tyrosine phosphorylated form); this interaction occurs at the cell membrane and is increased in a growth factor heregulin-dependent manner. Interacts with SHC1; this interaction may mediate the binding of CPNE3 with ERBB2. Interacts with RACK1.</text>
</comment>
<dbReference type="InterPro" id="IPR045052">
    <property type="entry name" value="Copine"/>
</dbReference>
<evidence type="ECO:0000256" key="4">
    <source>
        <dbReference type="ARBA" id="ARBA00004496"/>
    </source>
</evidence>
<evidence type="ECO:0000313" key="21">
    <source>
        <dbReference type="EMBL" id="KAJ5073836.1"/>
    </source>
</evidence>
<dbReference type="Pfam" id="PF00168">
    <property type="entry name" value="C2"/>
    <property type="match status" value="2"/>
</dbReference>
<dbReference type="GO" id="GO:0005634">
    <property type="term" value="C:nucleus"/>
    <property type="evidence" value="ECO:0007669"/>
    <property type="project" value="UniProtKB-SubCell"/>
</dbReference>
<dbReference type="InterPro" id="IPR010734">
    <property type="entry name" value="Copine_C"/>
</dbReference>
<evidence type="ECO:0000256" key="17">
    <source>
        <dbReference type="ARBA" id="ARBA00074834"/>
    </source>
</evidence>
<keyword evidence="22" id="KW-1185">Reference proteome</keyword>
<evidence type="ECO:0000256" key="3">
    <source>
        <dbReference type="ARBA" id="ARBA00004246"/>
    </source>
</evidence>
<reference evidence="21" key="1">
    <citation type="submission" date="2022-10" db="EMBL/GenBank/DDBJ databases">
        <title>Novel sulphate-reducing endosymbionts in the free-living metamonad Anaeramoeba.</title>
        <authorList>
            <person name="Jerlstrom-Hultqvist J."/>
            <person name="Cepicka I."/>
            <person name="Gallot-Lavallee L."/>
            <person name="Salas-Leiva D."/>
            <person name="Curtis B.A."/>
            <person name="Zahonova K."/>
            <person name="Pipaliya S."/>
            <person name="Dacks J."/>
            <person name="Roger A.J."/>
        </authorList>
    </citation>
    <scope>NUCLEOTIDE SEQUENCE</scope>
    <source>
        <strain evidence="21">BMAN</strain>
    </source>
</reference>
<dbReference type="CDD" id="cd04047">
    <property type="entry name" value="C2B_Copine"/>
    <property type="match status" value="1"/>
</dbReference>
<keyword evidence="11" id="KW-0106">Calcium</keyword>
<dbReference type="SMART" id="SM00327">
    <property type="entry name" value="VWA"/>
    <property type="match status" value="1"/>
</dbReference>
<dbReference type="PROSITE" id="PS50004">
    <property type="entry name" value="C2"/>
    <property type="match status" value="2"/>
</dbReference>
<dbReference type="Gene3D" id="2.60.40.150">
    <property type="entry name" value="C2 domain"/>
    <property type="match status" value="2"/>
</dbReference>
<keyword evidence="7" id="KW-0963">Cytoplasm</keyword>
<dbReference type="GO" id="GO:0005737">
    <property type="term" value="C:cytoplasm"/>
    <property type="evidence" value="ECO:0007669"/>
    <property type="project" value="UniProtKB-SubCell"/>
</dbReference>
<dbReference type="OrthoDB" id="5855668at2759"/>
<gene>
    <name evidence="21" type="ORF">M0811_08400</name>
</gene>
<dbReference type="AlphaFoldDB" id="A0A9Q0LI80"/>
<evidence type="ECO:0000256" key="12">
    <source>
        <dbReference type="ARBA" id="ARBA00022949"/>
    </source>
</evidence>
<evidence type="ECO:0000313" key="22">
    <source>
        <dbReference type="Proteomes" id="UP001149090"/>
    </source>
</evidence>
<protein>
    <recommendedName>
        <fullName evidence="17">Copine-3</fullName>
    </recommendedName>
    <alternativeName>
        <fullName evidence="18">Copine III</fullName>
    </alternativeName>
</protein>
<dbReference type="Proteomes" id="UP001149090">
    <property type="component" value="Unassembled WGS sequence"/>
</dbReference>
<accession>A0A9Q0LI80</accession>
<evidence type="ECO:0000259" key="20">
    <source>
        <dbReference type="PROSITE" id="PS50004"/>
    </source>
</evidence>
<evidence type="ECO:0000256" key="6">
    <source>
        <dbReference type="ARBA" id="ARBA00022475"/>
    </source>
</evidence>
<dbReference type="GO" id="GO:0005544">
    <property type="term" value="F:calcium-dependent phospholipid binding"/>
    <property type="evidence" value="ECO:0007669"/>
    <property type="project" value="InterPro"/>
</dbReference>
<evidence type="ECO:0000256" key="11">
    <source>
        <dbReference type="ARBA" id="ARBA00022837"/>
    </source>
</evidence>
<dbReference type="InterPro" id="IPR000008">
    <property type="entry name" value="C2_dom"/>
</dbReference>
<name>A0A9Q0LI80_ANAIG</name>
<keyword evidence="14" id="KW-0539">Nucleus</keyword>
<evidence type="ECO:0000256" key="2">
    <source>
        <dbReference type="ARBA" id="ARBA00004236"/>
    </source>
</evidence>
<evidence type="ECO:0000256" key="14">
    <source>
        <dbReference type="ARBA" id="ARBA00023242"/>
    </source>
</evidence>
<comment type="caution">
    <text evidence="21">The sequence shown here is derived from an EMBL/GenBank/DDBJ whole genome shotgun (WGS) entry which is preliminary data.</text>
</comment>
<comment type="subcellular location">
    <subcellularLocation>
        <location evidence="3">Cell junction</location>
        <location evidence="3">Focal adhesion</location>
    </subcellularLocation>
    <subcellularLocation>
        <location evidence="2">Cell membrane</location>
    </subcellularLocation>
    <subcellularLocation>
        <location evidence="4">Cytoplasm</location>
    </subcellularLocation>
    <subcellularLocation>
        <location evidence="1">Nucleus</location>
    </subcellularLocation>
</comment>
<dbReference type="InterPro" id="IPR036465">
    <property type="entry name" value="vWFA_dom_sf"/>
</dbReference>
<keyword evidence="9" id="KW-0479">Metal-binding</keyword>
<keyword evidence="12" id="KW-0965">Cell junction</keyword>
<evidence type="ECO:0000256" key="13">
    <source>
        <dbReference type="ARBA" id="ARBA00023136"/>
    </source>
</evidence>